<feature type="compositionally biased region" description="Low complexity" evidence="1">
    <location>
        <begin position="1"/>
        <end position="13"/>
    </location>
</feature>
<organism evidence="2 3">
    <name type="scientific">Paenibacillus allorhizosphaerae</name>
    <dbReference type="NCBI Taxonomy" id="2849866"/>
    <lineage>
        <taxon>Bacteria</taxon>
        <taxon>Bacillati</taxon>
        <taxon>Bacillota</taxon>
        <taxon>Bacilli</taxon>
        <taxon>Bacillales</taxon>
        <taxon>Paenibacillaceae</taxon>
        <taxon>Paenibacillus</taxon>
    </lineage>
</organism>
<evidence type="ECO:0000313" key="2">
    <source>
        <dbReference type="EMBL" id="CAG7653551.1"/>
    </source>
</evidence>
<evidence type="ECO:0008006" key="4">
    <source>
        <dbReference type="Google" id="ProtNLM"/>
    </source>
</evidence>
<sequence length="99" mass="10487">MFAISAMSSAFAAEPSASVSNQAPGKHAASPKKGATLEQLAAEKGVTIDELKAQMEQERQAKLEQLAAEKGITVDEKKAQLDKKRGNRDDASKTTSANQ</sequence>
<gene>
    <name evidence="2" type="ORF">PAECIP111802_05517</name>
</gene>
<evidence type="ECO:0000256" key="1">
    <source>
        <dbReference type="SAM" id="MobiDB-lite"/>
    </source>
</evidence>
<dbReference type="Proteomes" id="UP000730618">
    <property type="component" value="Unassembled WGS sequence"/>
</dbReference>
<feature type="region of interest" description="Disordered" evidence="1">
    <location>
        <begin position="1"/>
        <end position="36"/>
    </location>
</feature>
<reference evidence="2 3" key="1">
    <citation type="submission" date="2021-06" db="EMBL/GenBank/DDBJ databases">
        <authorList>
            <person name="Criscuolo A."/>
        </authorList>
    </citation>
    <scope>NUCLEOTIDE SEQUENCE [LARGE SCALE GENOMIC DNA]</scope>
    <source>
        <strain evidence="3">CIP 111802</strain>
    </source>
</reference>
<accession>A0ABM8VPZ0</accession>
<name>A0ABM8VPZ0_9BACL</name>
<feature type="compositionally biased region" description="Basic and acidic residues" evidence="1">
    <location>
        <begin position="72"/>
        <end position="92"/>
    </location>
</feature>
<comment type="caution">
    <text evidence="2">The sequence shown here is derived from an EMBL/GenBank/DDBJ whole genome shotgun (WGS) entry which is preliminary data.</text>
</comment>
<feature type="region of interest" description="Disordered" evidence="1">
    <location>
        <begin position="70"/>
        <end position="99"/>
    </location>
</feature>
<proteinExistence type="predicted"/>
<dbReference type="RefSeq" id="WP_218101730.1">
    <property type="nucleotide sequence ID" value="NZ_CAJVCE010000020.1"/>
</dbReference>
<evidence type="ECO:0000313" key="3">
    <source>
        <dbReference type="Proteomes" id="UP000730618"/>
    </source>
</evidence>
<dbReference type="EMBL" id="CAJVCE010000020">
    <property type="protein sequence ID" value="CAG7653551.1"/>
    <property type="molecule type" value="Genomic_DNA"/>
</dbReference>
<keyword evidence="3" id="KW-1185">Reference proteome</keyword>
<protein>
    <recommendedName>
        <fullName evidence="4">SHOCT domain-containing protein</fullName>
    </recommendedName>
</protein>